<dbReference type="Pfam" id="PF13802">
    <property type="entry name" value="Gal_mutarotas_2"/>
    <property type="match status" value="1"/>
</dbReference>
<dbReference type="SUPFAM" id="SSF51445">
    <property type="entry name" value="(Trans)glycosidases"/>
    <property type="match status" value="1"/>
</dbReference>
<dbReference type="GO" id="GO:0004553">
    <property type="term" value="F:hydrolase activity, hydrolyzing O-glycosyl compounds"/>
    <property type="evidence" value="ECO:0007669"/>
    <property type="project" value="InterPro"/>
</dbReference>
<evidence type="ECO:0000256" key="2">
    <source>
        <dbReference type="ARBA" id="ARBA00022801"/>
    </source>
</evidence>
<gene>
    <name evidence="9" type="ORF">SCOCK_170174</name>
</gene>
<dbReference type="PANTHER" id="PTHR22762">
    <property type="entry name" value="ALPHA-GLUCOSIDASE"/>
    <property type="match status" value="1"/>
</dbReference>
<sequence length="799" mass="86635">MDARDLLRSVRMAGSAQGRRSARSAWRRQRIDARDLPPEARGGERARVPGTALEVEPLPGGGTVRFARSVLRVRVGVGGAVFCGWDGAEPEPSYAVAGTQKWGSPRERPSGGCPEADPRAVLEPDPDGWRVVSERVTVRVSRHGAVEIRTPGGRLLRRELPPRWWDPVGAEEGQGAARWVQRSETPADARVYGLGGRAAGPRLAAGTYRLWNTDPGGSFEPGDDPLYITMPVQLVVADEGCHLVFHDNTWDGRVTLRDGEEGAGSGHDRRGGCEVRMDGGPLRYWVITGTPSRVMAGWTALTGRPAVPPRWALGPHHSRWGFGSAQEVRRVVAGYRERGLPLSAVHLDIDHFDGHRIFTADPVRFPDLPGLARELAGQGVRLVSIVDPAVKAEPGLAAYDGGRAVDAFVRDARGQEVRGVVWPGDAVFPDFTDPEVRRWWGGLYAERLAQGFAGVWHDMNEPVSFAAFGDATLPRSARHALDGRGGDHREAHNVYALGMARAGYEGLCELRPEQRPFLFSRSGWAGMQRYGGSWSGDVATGWAGLRASLALVLGLGLCGVPYSGPDVGGFTGSPSPELYLRWFQLGAYLPFFRTHSAIDAGRREPWEFGEQVLEHARAALAERARLLPYLVTLAHVAHRTGAPYVRPLWWNSPGDRALRECGDAFLLGDSLLVAPVLEPGATSRAVRLPRGLWYDTATGEPHRGRTQVLLDAPLGRIPVLARAGAVLPVAGDDGTTELEVWAPRQGRTGGGVVFTGDPEGWAKPRMERFVSRWEDGAVVVERDGGAAPAYTVRMRGAAS</sequence>
<dbReference type="Gene3D" id="2.60.40.1180">
    <property type="entry name" value="Golgi alpha-mannosidase II"/>
    <property type="match status" value="1"/>
</dbReference>
<dbReference type="Gene3D" id="2.60.40.1760">
    <property type="entry name" value="glycosyl hydrolase (family 31)"/>
    <property type="match status" value="1"/>
</dbReference>
<dbReference type="InterPro" id="IPR017853">
    <property type="entry name" value="GH"/>
</dbReference>
<dbReference type="InterPro" id="IPR025887">
    <property type="entry name" value="Glyco_hydro_31_N_dom"/>
</dbReference>
<proteinExistence type="inferred from homology"/>
<dbReference type="InterPro" id="IPR000322">
    <property type="entry name" value="Glyco_hydro_31_TIM"/>
</dbReference>
<name>A0A9W4DSA7_9ACTN</name>
<evidence type="ECO:0000313" key="10">
    <source>
        <dbReference type="Proteomes" id="UP001152519"/>
    </source>
</evidence>
<evidence type="ECO:0000259" key="6">
    <source>
        <dbReference type="Pfam" id="PF01055"/>
    </source>
</evidence>
<dbReference type="AlphaFoldDB" id="A0A9W4DSA7"/>
<dbReference type="SUPFAM" id="SSF51011">
    <property type="entry name" value="Glycosyl hydrolase domain"/>
    <property type="match status" value="1"/>
</dbReference>
<protein>
    <submittedName>
        <fullName evidence="9">Alpha-glucosidase</fullName>
    </submittedName>
</protein>
<evidence type="ECO:0000256" key="4">
    <source>
        <dbReference type="RuleBase" id="RU361185"/>
    </source>
</evidence>
<dbReference type="CDD" id="cd06604">
    <property type="entry name" value="GH31_glucosidase_II_MalA"/>
    <property type="match status" value="1"/>
</dbReference>
<dbReference type="Gene3D" id="3.20.20.80">
    <property type="entry name" value="Glycosidases"/>
    <property type="match status" value="1"/>
</dbReference>
<keyword evidence="3 4" id="KW-0326">Glycosidase</keyword>
<dbReference type="GO" id="GO:0030246">
    <property type="term" value="F:carbohydrate binding"/>
    <property type="evidence" value="ECO:0007669"/>
    <property type="project" value="InterPro"/>
</dbReference>
<evidence type="ECO:0000313" key="9">
    <source>
        <dbReference type="EMBL" id="CAG6392616.1"/>
    </source>
</evidence>
<dbReference type="PANTHER" id="PTHR22762:SF120">
    <property type="entry name" value="HETEROGLYCAN GLUCOSIDASE 1"/>
    <property type="match status" value="1"/>
</dbReference>
<comment type="caution">
    <text evidence="9">The sequence shown here is derived from an EMBL/GenBank/DDBJ whole genome shotgun (WGS) entry which is preliminary data.</text>
</comment>
<organism evidence="9 10">
    <name type="scientific">Actinacidiphila cocklensis</name>
    <dbReference type="NCBI Taxonomy" id="887465"/>
    <lineage>
        <taxon>Bacteria</taxon>
        <taxon>Bacillati</taxon>
        <taxon>Actinomycetota</taxon>
        <taxon>Actinomycetes</taxon>
        <taxon>Kitasatosporales</taxon>
        <taxon>Streptomycetaceae</taxon>
        <taxon>Actinacidiphila</taxon>
    </lineage>
</organism>
<feature type="domain" description="Glycosyl hydrolase family 31 C-terminal" evidence="8">
    <location>
        <begin position="641"/>
        <end position="727"/>
    </location>
</feature>
<dbReference type="InterPro" id="IPR030458">
    <property type="entry name" value="Glyco_hydro_31_AS"/>
</dbReference>
<dbReference type="GO" id="GO:0005975">
    <property type="term" value="P:carbohydrate metabolic process"/>
    <property type="evidence" value="ECO:0007669"/>
    <property type="project" value="InterPro"/>
</dbReference>
<feature type="domain" description="Glycoside hydrolase family 31 TIM barrel" evidence="6">
    <location>
        <begin position="305"/>
        <end position="633"/>
    </location>
</feature>
<feature type="region of interest" description="Disordered" evidence="5">
    <location>
        <begin position="96"/>
        <end position="126"/>
    </location>
</feature>
<feature type="domain" description="Glycoside hydrolase family 31 N-terminal" evidence="7">
    <location>
        <begin position="69"/>
        <end position="253"/>
    </location>
</feature>
<evidence type="ECO:0000256" key="3">
    <source>
        <dbReference type="ARBA" id="ARBA00023295"/>
    </source>
</evidence>
<dbReference type="Proteomes" id="UP001152519">
    <property type="component" value="Unassembled WGS sequence"/>
</dbReference>
<keyword evidence="10" id="KW-1185">Reference proteome</keyword>
<dbReference type="SUPFAM" id="SSF74650">
    <property type="entry name" value="Galactose mutarotase-like"/>
    <property type="match status" value="1"/>
</dbReference>
<dbReference type="Pfam" id="PF21365">
    <property type="entry name" value="Glyco_hydro_31_3rd"/>
    <property type="match status" value="1"/>
</dbReference>
<reference evidence="9" key="1">
    <citation type="submission" date="2021-05" db="EMBL/GenBank/DDBJ databases">
        <authorList>
            <person name="Arsene-Ploetze F."/>
        </authorList>
    </citation>
    <scope>NUCLEOTIDE SEQUENCE</scope>
    <source>
        <strain evidence="9">DSM 42138</strain>
    </source>
</reference>
<feature type="compositionally biased region" description="Basic and acidic residues" evidence="5">
    <location>
        <begin position="29"/>
        <end position="47"/>
    </location>
</feature>
<comment type="similarity">
    <text evidence="1 4">Belongs to the glycosyl hydrolase 31 family.</text>
</comment>
<feature type="region of interest" description="Disordered" evidence="5">
    <location>
        <begin position="1"/>
        <end position="48"/>
    </location>
</feature>
<dbReference type="CDD" id="cd14752">
    <property type="entry name" value="GH31_N"/>
    <property type="match status" value="1"/>
</dbReference>
<dbReference type="EMBL" id="CAJSLV010000045">
    <property type="protein sequence ID" value="CAG6392616.1"/>
    <property type="molecule type" value="Genomic_DNA"/>
</dbReference>
<evidence type="ECO:0000259" key="7">
    <source>
        <dbReference type="Pfam" id="PF13802"/>
    </source>
</evidence>
<dbReference type="InterPro" id="IPR048395">
    <property type="entry name" value="Glyco_hydro_31_C"/>
</dbReference>
<keyword evidence="2 4" id="KW-0378">Hydrolase</keyword>
<evidence type="ECO:0000259" key="8">
    <source>
        <dbReference type="Pfam" id="PF21365"/>
    </source>
</evidence>
<dbReference type="Pfam" id="PF01055">
    <property type="entry name" value="Glyco_hydro_31_2nd"/>
    <property type="match status" value="1"/>
</dbReference>
<dbReference type="PROSITE" id="PS00129">
    <property type="entry name" value="GLYCOSYL_HYDROL_F31_1"/>
    <property type="match status" value="1"/>
</dbReference>
<evidence type="ECO:0000256" key="5">
    <source>
        <dbReference type="SAM" id="MobiDB-lite"/>
    </source>
</evidence>
<accession>A0A9W4DSA7</accession>
<dbReference type="InterPro" id="IPR013780">
    <property type="entry name" value="Glyco_hydro_b"/>
</dbReference>
<evidence type="ECO:0000256" key="1">
    <source>
        <dbReference type="ARBA" id="ARBA00007806"/>
    </source>
</evidence>
<dbReference type="InterPro" id="IPR011013">
    <property type="entry name" value="Gal_mutarotase_sf_dom"/>
</dbReference>
<dbReference type="RefSeq" id="WP_251487308.1">
    <property type="nucleotide sequence ID" value="NZ_CAJSLV010000045.1"/>
</dbReference>